<evidence type="ECO:0000313" key="2">
    <source>
        <dbReference type="Proteomes" id="UP001176961"/>
    </source>
</evidence>
<protein>
    <recommendedName>
        <fullName evidence="3">Mitochondrial nucleoid factor 1</fullName>
    </recommendedName>
</protein>
<proteinExistence type="predicted"/>
<dbReference type="EMBL" id="CATQJL010000305">
    <property type="protein sequence ID" value="CAJ0602766.1"/>
    <property type="molecule type" value="Genomic_DNA"/>
</dbReference>
<accession>A0AA36M8V9</accession>
<organism evidence="1 2">
    <name type="scientific">Cylicocyclus nassatus</name>
    <name type="common">Nematode worm</name>
    <dbReference type="NCBI Taxonomy" id="53992"/>
    <lineage>
        <taxon>Eukaryota</taxon>
        <taxon>Metazoa</taxon>
        <taxon>Ecdysozoa</taxon>
        <taxon>Nematoda</taxon>
        <taxon>Chromadorea</taxon>
        <taxon>Rhabditida</taxon>
        <taxon>Rhabditina</taxon>
        <taxon>Rhabditomorpha</taxon>
        <taxon>Strongyloidea</taxon>
        <taxon>Strongylidae</taxon>
        <taxon>Cylicocyclus</taxon>
    </lineage>
</organism>
<keyword evidence="2" id="KW-1185">Reference proteome</keyword>
<dbReference type="Pfam" id="PF20180">
    <property type="entry name" value="UQCC2_CBP6"/>
    <property type="match status" value="1"/>
</dbReference>
<dbReference type="AlphaFoldDB" id="A0AA36M8V9"/>
<gene>
    <name evidence="1" type="ORF">CYNAS_LOCUS14749</name>
</gene>
<evidence type="ECO:0000313" key="1">
    <source>
        <dbReference type="EMBL" id="CAJ0602766.1"/>
    </source>
</evidence>
<reference evidence="1" key="1">
    <citation type="submission" date="2023-07" db="EMBL/GenBank/DDBJ databases">
        <authorList>
            <consortium name="CYATHOMIX"/>
        </authorList>
    </citation>
    <scope>NUCLEOTIDE SEQUENCE</scope>
    <source>
        <strain evidence="1">N/A</strain>
    </source>
</reference>
<dbReference type="Proteomes" id="UP001176961">
    <property type="component" value="Unassembled WGS sequence"/>
</dbReference>
<comment type="caution">
    <text evidence="1">The sequence shown here is derived from an EMBL/GenBank/DDBJ whole genome shotgun (WGS) entry which is preliminary data.</text>
</comment>
<sequence length="124" mass="14616">MSKYLYKQYVRLVTKWPKDEYKSAERNLSVFLIKEVERQFRTDTSTFDAGLCERRLRALEQISENQTAKLFPHQYKSGMFGLTLQQLQETSTEENRRQIGLGREGLLKRIWKAVFPPKPKDASV</sequence>
<evidence type="ECO:0008006" key="3">
    <source>
        <dbReference type="Google" id="ProtNLM"/>
    </source>
</evidence>
<name>A0AA36M8V9_CYLNA</name>